<evidence type="ECO:0000256" key="1">
    <source>
        <dbReference type="SAM" id="Phobius"/>
    </source>
</evidence>
<feature type="transmembrane region" description="Helical" evidence="1">
    <location>
        <begin position="69"/>
        <end position="91"/>
    </location>
</feature>
<sequence>MYSSCRRQPGEIFVLIARQHKANITRIYTQKIPAWCYAIYRHGWVVRLTVINILCVVMMLMFMVMVMMFMVMVMVMVMMLGMMVMIASSGFNHRGRY</sequence>
<keyword evidence="3" id="KW-1185">Reference proteome</keyword>
<gene>
    <name evidence="2" type="ORF">AAW31_17945</name>
</gene>
<dbReference type="EMBL" id="CP011451">
    <property type="protein sequence ID" value="AKH39268.1"/>
    <property type="molecule type" value="Genomic_DNA"/>
</dbReference>
<protein>
    <submittedName>
        <fullName evidence="2">Uncharacterized protein</fullName>
    </submittedName>
</protein>
<accession>A0A0F7KJJ4</accession>
<dbReference type="KEGG" id="nco:AAW31_17945"/>
<name>A0A0F7KJJ4_9PROT</name>
<keyword evidence="1" id="KW-1133">Transmembrane helix</keyword>
<dbReference type="AlphaFoldDB" id="A0A0F7KJJ4"/>
<feature type="transmembrane region" description="Helical" evidence="1">
    <location>
        <begin position="44"/>
        <end position="63"/>
    </location>
</feature>
<evidence type="ECO:0000313" key="2">
    <source>
        <dbReference type="EMBL" id="AKH39268.1"/>
    </source>
</evidence>
<dbReference type="PATRIC" id="fig|44574.3.peg.4313"/>
<evidence type="ECO:0000313" key="3">
    <source>
        <dbReference type="Proteomes" id="UP000034156"/>
    </source>
</evidence>
<keyword evidence="1" id="KW-0472">Membrane</keyword>
<reference evidence="2 3" key="2">
    <citation type="journal article" date="2016" name="Genome Announc.">
        <title>Genome Sequence of Nitrosomonas communis Strain Nm2, a Mesophilic Ammonia-Oxidizing Bacterium Isolated from Mediterranean Soil.</title>
        <authorList>
            <person name="Kozlowski J.A."/>
            <person name="Kits K.D."/>
            <person name="Stein L.Y."/>
        </authorList>
    </citation>
    <scope>NUCLEOTIDE SEQUENCE [LARGE SCALE GENOMIC DNA]</scope>
    <source>
        <strain evidence="2 3">Nm2</strain>
    </source>
</reference>
<organism evidence="2 3">
    <name type="scientific">Nitrosomonas communis</name>
    <dbReference type="NCBI Taxonomy" id="44574"/>
    <lineage>
        <taxon>Bacteria</taxon>
        <taxon>Pseudomonadati</taxon>
        <taxon>Pseudomonadota</taxon>
        <taxon>Betaproteobacteria</taxon>
        <taxon>Nitrosomonadales</taxon>
        <taxon>Nitrosomonadaceae</taxon>
        <taxon>Nitrosomonas</taxon>
    </lineage>
</organism>
<proteinExistence type="predicted"/>
<keyword evidence="1" id="KW-0812">Transmembrane</keyword>
<dbReference type="Proteomes" id="UP000034156">
    <property type="component" value="Chromosome"/>
</dbReference>
<reference evidence="3" key="1">
    <citation type="submission" date="2015-05" db="EMBL/GenBank/DDBJ databases">
        <title>Draft genome of Nitrosomonas communis strain Nm2.</title>
        <authorList>
            <person name="Kozlowski J.A."/>
            <person name="Kits K.D."/>
            <person name="Stein L.Y."/>
        </authorList>
    </citation>
    <scope>NUCLEOTIDE SEQUENCE [LARGE SCALE GENOMIC DNA]</scope>
    <source>
        <strain evidence="3">Nm2</strain>
    </source>
</reference>